<dbReference type="NCBIfam" id="TIGR00254">
    <property type="entry name" value="GGDEF"/>
    <property type="match status" value="1"/>
</dbReference>
<keyword evidence="6" id="KW-1185">Reference proteome</keyword>
<protein>
    <recommendedName>
        <fullName evidence="1">diguanylate cyclase</fullName>
        <ecNumber evidence="1">2.7.7.65</ecNumber>
    </recommendedName>
</protein>
<dbReference type="CDD" id="cd12913">
    <property type="entry name" value="PDC1_MCP_like"/>
    <property type="match status" value="1"/>
</dbReference>
<dbReference type="InterPro" id="IPR050469">
    <property type="entry name" value="Diguanylate_Cyclase"/>
</dbReference>
<dbReference type="Gene3D" id="3.30.450.20">
    <property type="entry name" value="PAS domain"/>
    <property type="match status" value="1"/>
</dbReference>
<dbReference type="PROSITE" id="PS50887">
    <property type="entry name" value="GGDEF"/>
    <property type="match status" value="1"/>
</dbReference>
<feature type="domain" description="GGDEF" evidence="4">
    <location>
        <begin position="507"/>
        <end position="635"/>
    </location>
</feature>
<proteinExistence type="predicted"/>
<dbReference type="SMART" id="SM00267">
    <property type="entry name" value="GGDEF"/>
    <property type="match status" value="1"/>
</dbReference>
<dbReference type="Pfam" id="PF22673">
    <property type="entry name" value="MCP-like_PDC_1"/>
    <property type="match status" value="1"/>
</dbReference>
<reference evidence="5 6" key="1">
    <citation type="submission" date="2019-05" db="EMBL/GenBank/DDBJ databases">
        <title>Arcobacter sp. nov., isolated from sea sediment.</title>
        <authorList>
            <person name="Kim W."/>
        </authorList>
    </citation>
    <scope>NUCLEOTIDE SEQUENCE [LARGE SCALE GENOMIC DNA]</scope>
    <source>
        <strain evidence="5 6">CAU 1517</strain>
    </source>
</reference>
<dbReference type="InterPro" id="IPR000160">
    <property type="entry name" value="GGDEF_dom"/>
</dbReference>
<dbReference type="RefSeq" id="WP_138150813.1">
    <property type="nucleotide sequence ID" value="NZ_VANU01000001.1"/>
</dbReference>
<evidence type="ECO:0000256" key="3">
    <source>
        <dbReference type="SAM" id="Phobius"/>
    </source>
</evidence>
<dbReference type="EMBL" id="VANU01000001">
    <property type="protein sequence ID" value="TLP40523.1"/>
    <property type="molecule type" value="Genomic_DNA"/>
</dbReference>
<dbReference type="Proteomes" id="UP000308901">
    <property type="component" value="Unassembled WGS sequence"/>
</dbReference>
<keyword evidence="3" id="KW-1133">Transmembrane helix</keyword>
<dbReference type="GO" id="GO:0052621">
    <property type="term" value="F:diguanylate cyclase activity"/>
    <property type="evidence" value="ECO:0007669"/>
    <property type="project" value="UniProtKB-EC"/>
</dbReference>
<comment type="catalytic activity">
    <reaction evidence="2">
        <text>2 GTP = 3',3'-c-di-GMP + 2 diphosphate</text>
        <dbReference type="Rhea" id="RHEA:24898"/>
        <dbReference type="ChEBI" id="CHEBI:33019"/>
        <dbReference type="ChEBI" id="CHEBI:37565"/>
        <dbReference type="ChEBI" id="CHEBI:58805"/>
        <dbReference type="EC" id="2.7.7.65"/>
    </reaction>
</comment>
<evidence type="ECO:0000313" key="6">
    <source>
        <dbReference type="Proteomes" id="UP000308901"/>
    </source>
</evidence>
<comment type="caution">
    <text evidence="5">The sequence shown here is derived from an EMBL/GenBank/DDBJ whole genome shotgun (WGS) entry which is preliminary data.</text>
</comment>
<dbReference type="Gene3D" id="3.30.70.270">
    <property type="match status" value="1"/>
</dbReference>
<feature type="transmembrane region" description="Helical" evidence="3">
    <location>
        <begin position="381"/>
        <end position="401"/>
    </location>
</feature>
<dbReference type="FunFam" id="3.30.70.270:FF:000001">
    <property type="entry name" value="Diguanylate cyclase domain protein"/>
    <property type="match status" value="1"/>
</dbReference>
<dbReference type="OrthoDB" id="9804955at2"/>
<dbReference type="InterPro" id="IPR029151">
    <property type="entry name" value="Sensor-like_sf"/>
</dbReference>
<dbReference type="SUPFAM" id="SSF103190">
    <property type="entry name" value="Sensory domain-like"/>
    <property type="match status" value="1"/>
</dbReference>
<keyword evidence="3" id="KW-0812">Transmembrane</keyword>
<dbReference type="EC" id="2.7.7.65" evidence="1"/>
<feature type="transmembrane region" description="Helical" evidence="3">
    <location>
        <begin position="12"/>
        <end position="34"/>
    </location>
</feature>
<dbReference type="InterPro" id="IPR029787">
    <property type="entry name" value="Nucleotide_cyclase"/>
</dbReference>
<dbReference type="AlphaFoldDB" id="A0A5R8Y4E7"/>
<sequence>MNKITLKKLIYNSYLKTALTSILFIEVVLVFLYFSSNNKLVNATVDFVLEDLKLSVIDRVNSTTSIINEKFNNLENLSAFLQNEHQNFFFYKDNITLDNKPKFDFAPNGMYYKTENNGGSSVVVSKNTKIDDDLKDKLIKTELFDKNFKSIINNNKMLDAVYFNSHDNICRYYPFLEDSFNIFPPDIKMENYNFYYEADLKNNPSKGPVWTDVYLDPAGKGWMISLIAPIYNNDFLEGVTGIDITLNSIIKTLLDLQLPFDGASFIINKKGEVIVMENKIKTFLSLKDEEKGGYFLKDKIEKTVLFENKINIFDYENKQFVKLLKNLIDGGKVFDEVVLNENKYLLFSKKVNITDWFLISLIPENQIISEVKELENQNLSIGYFIIVFIIVFYFIFFIFLYKKAKDFVSTINNPLSKIVEFTKTLGNKSEINSLEHCGIEEIDSLNDNFNNLAQELDKRTKRLIQSESKRKENEKLANTDQLTKVYNRRFLEDFSSRYMKIVKREHNTLSLLLLDIDNFKTVNDTYGHDVGDKVIKLLVKRLKTTVRDNDIIVRLGGDEFLVLLPSTPIDNARKVAKKILDVINSLNKFESEELKFTVTIGSSEYKKTDVHINEIINRADNALYKAKKLGKNQLI</sequence>
<name>A0A5R8Y4E7_9BACT</name>
<evidence type="ECO:0000256" key="2">
    <source>
        <dbReference type="ARBA" id="ARBA00034247"/>
    </source>
</evidence>
<evidence type="ECO:0000256" key="1">
    <source>
        <dbReference type="ARBA" id="ARBA00012528"/>
    </source>
</evidence>
<dbReference type="PANTHER" id="PTHR45138">
    <property type="entry name" value="REGULATORY COMPONENTS OF SENSORY TRANSDUCTION SYSTEM"/>
    <property type="match status" value="1"/>
</dbReference>
<gene>
    <name evidence="5" type="ORF">FDK22_00485</name>
</gene>
<dbReference type="CDD" id="cd01949">
    <property type="entry name" value="GGDEF"/>
    <property type="match status" value="1"/>
</dbReference>
<accession>A0A5R8Y4E7</accession>
<keyword evidence="3" id="KW-0472">Membrane</keyword>
<dbReference type="Pfam" id="PF00990">
    <property type="entry name" value="GGDEF"/>
    <property type="match status" value="1"/>
</dbReference>
<dbReference type="PANTHER" id="PTHR45138:SF9">
    <property type="entry name" value="DIGUANYLATE CYCLASE DGCM-RELATED"/>
    <property type="match status" value="1"/>
</dbReference>
<dbReference type="InterPro" id="IPR043128">
    <property type="entry name" value="Rev_trsase/Diguanyl_cyclase"/>
</dbReference>
<organism evidence="5 6">
    <name type="scientific">Arcobacter arenosus</name>
    <dbReference type="NCBI Taxonomy" id="2576037"/>
    <lineage>
        <taxon>Bacteria</taxon>
        <taxon>Pseudomonadati</taxon>
        <taxon>Campylobacterota</taxon>
        <taxon>Epsilonproteobacteria</taxon>
        <taxon>Campylobacterales</taxon>
        <taxon>Arcobacteraceae</taxon>
        <taxon>Arcobacter</taxon>
    </lineage>
</organism>
<evidence type="ECO:0000313" key="5">
    <source>
        <dbReference type="EMBL" id="TLP40523.1"/>
    </source>
</evidence>
<evidence type="ECO:0000259" key="4">
    <source>
        <dbReference type="PROSITE" id="PS50887"/>
    </source>
</evidence>
<dbReference type="SUPFAM" id="SSF55073">
    <property type="entry name" value="Nucleotide cyclase"/>
    <property type="match status" value="1"/>
</dbReference>